<gene>
    <name evidence="1" type="ORF">BIY23_01550</name>
</gene>
<dbReference type="EMBL" id="MJMG01000001">
    <property type="protein sequence ID" value="OEY87145.1"/>
    <property type="molecule type" value="Genomic_DNA"/>
</dbReference>
<name>A0A1E7QKZ5_WOLPI</name>
<keyword evidence="2" id="KW-1185">Reference proteome</keyword>
<protein>
    <recommendedName>
        <fullName evidence="3">Tetratricopeptide repeat protein</fullName>
    </recommendedName>
</protein>
<dbReference type="InterPro" id="IPR011990">
    <property type="entry name" value="TPR-like_helical_dom_sf"/>
</dbReference>
<proteinExistence type="predicted"/>
<dbReference type="Gene3D" id="1.25.40.10">
    <property type="entry name" value="Tetratricopeptide repeat domain"/>
    <property type="match status" value="1"/>
</dbReference>
<dbReference type="SUPFAM" id="SSF48452">
    <property type="entry name" value="TPR-like"/>
    <property type="match status" value="1"/>
</dbReference>
<reference evidence="1 2" key="1">
    <citation type="submission" date="2016-09" db="EMBL/GenBank/DDBJ databases">
        <title>Genomic evidence for plant-parasitic nematodes as the earliest Wolbachia hosts.</title>
        <authorList>
            <person name="Brown A.M."/>
            <person name="Wasala S.K."/>
            <person name="Howe D.K."/>
            <person name="Peetz A.B."/>
            <person name="Zasada I.A."/>
            <person name="Denver D.R."/>
        </authorList>
    </citation>
    <scope>NUCLEOTIDE SEQUENCE [LARGE SCALE GENOMIC DNA]</scope>
    <source>
        <strain evidence="2">wPpe</strain>
    </source>
</reference>
<comment type="caution">
    <text evidence="1">The sequence shown here is derived from an EMBL/GenBank/DDBJ whole genome shotgun (WGS) entry which is preliminary data.</text>
</comment>
<evidence type="ECO:0000313" key="1">
    <source>
        <dbReference type="EMBL" id="OEY87145.1"/>
    </source>
</evidence>
<dbReference type="AlphaFoldDB" id="A0A1E7QKZ5"/>
<evidence type="ECO:0008006" key="3">
    <source>
        <dbReference type="Google" id="ProtNLM"/>
    </source>
</evidence>
<dbReference type="Proteomes" id="UP000175679">
    <property type="component" value="Unassembled WGS sequence"/>
</dbReference>
<sequence>MLYGQCLYRLERYDEALEVFTKINKFYNYIGTDERDNFIMQQTLLMCCKCYLDLKKFDEFNECAEDLIEVSAEEQGLISIIMF</sequence>
<organism evidence="1 2">
    <name type="scientific">Wolbachia pipientis</name>
    <dbReference type="NCBI Taxonomy" id="955"/>
    <lineage>
        <taxon>Bacteria</taxon>
        <taxon>Pseudomonadati</taxon>
        <taxon>Pseudomonadota</taxon>
        <taxon>Alphaproteobacteria</taxon>
        <taxon>Rickettsiales</taxon>
        <taxon>Anaplasmataceae</taxon>
        <taxon>Wolbachieae</taxon>
        <taxon>Wolbachia</taxon>
    </lineage>
</organism>
<accession>A0A1E7QKZ5</accession>
<evidence type="ECO:0000313" key="2">
    <source>
        <dbReference type="Proteomes" id="UP000175679"/>
    </source>
</evidence>